<feature type="binding site" evidence="18">
    <location>
        <position position="90"/>
    </location>
    <ligand>
        <name>Ca(2+)</name>
        <dbReference type="ChEBI" id="CHEBI:29108"/>
    </ligand>
</feature>
<dbReference type="GO" id="GO:0004382">
    <property type="term" value="F:GDP phosphatase activity"/>
    <property type="evidence" value="ECO:0007669"/>
    <property type="project" value="TreeGrafter"/>
</dbReference>
<keyword evidence="9" id="KW-0547">Nucleotide-binding</keyword>
<evidence type="ECO:0000256" key="18">
    <source>
        <dbReference type="PIRSR" id="PIRSR609283-1"/>
    </source>
</evidence>
<sequence length="333" mass="37424">MILKLFVAVAVCALVRDTKAAPRATRFIPFAIVADLDKKSIKSDQKSFTSIVKYGELKDNGERYTLTMKSENLHYFTRYAYKGRGAELSELLYFNNKLYSIDDKTGIIFEVKHGGDLIPWVILSNGDGNQKDGFKAEWATVKGDKLIVGSTGMPWFNDKHQILDSNALWIKEISPEGEVTNINWKSQYSKVKNAMGIPSSVGFVWHEAVNWSPRKNLWVFMPRKCTTEYFTALVEEKTGCNKIITANEDFSQVKAIRINGPVEDSASGFSSFKFIPGTQNNDILALKTIEKNGGTATYATVINIEGKTLLQEKWIINDKYEGVAFFKNPKGII</sequence>
<dbReference type="InterPro" id="IPR036258">
    <property type="entry name" value="Apyrase_sf"/>
</dbReference>
<evidence type="ECO:0000256" key="12">
    <source>
        <dbReference type="ARBA" id="ARBA00022840"/>
    </source>
</evidence>
<keyword evidence="8 19" id="KW-0732">Signal</keyword>
<dbReference type="GO" id="GO:0030166">
    <property type="term" value="P:proteoglycan biosynthetic process"/>
    <property type="evidence" value="ECO:0007669"/>
    <property type="project" value="TreeGrafter"/>
</dbReference>
<feature type="signal peptide" evidence="19">
    <location>
        <begin position="1"/>
        <end position="20"/>
    </location>
</feature>
<evidence type="ECO:0000256" key="17">
    <source>
        <dbReference type="ARBA" id="ARBA00074431"/>
    </source>
</evidence>
<evidence type="ECO:0000256" key="19">
    <source>
        <dbReference type="SAM" id="SignalP"/>
    </source>
</evidence>
<comment type="catalytic activity">
    <reaction evidence="16">
        <text>a ribonucleoside 5'-triphosphate + 2 H2O = a ribonucleoside 5'-phosphate + 2 phosphate + 2 H(+)</text>
        <dbReference type="Rhea" id="RHEA:36795"/>
        <dbReference type="ChEBI" id="CHEBI:15377"/>
        <dbReference type="ChEBI" id="CHEBI:15378"/>
        <dbReference type="ChEBI" id="CHEBI:43474"/>
        <dbReference type="ChEBI" id="CHEBI:58043"/>
        <dbReference type="ChEBI" id="CHEBI:61557"/>
        <dbReference type="EC" id="3.6.1.5"/>
    </reaction>
    <physiologicalReaction direction="left-to-right" evidence="16">
        <dbReference type="Rhea" id="RHEA:36796"/>
    </physiologicalReaction>
</comment>
<keyword evidence="7 18" id="KW-0479">Metal-binding</keyword>
<keyword evidence="5" id="KW-0964">Secreted</keyword>
<keyword evidence="4" id="KW-1201">Platelet aggregation inhibiting toxin</keyword>
<evidence type="ECO:0000256" key="7">
    <source>
        <dbReference type="ARBA" id="ARBA00022723"/>
    </source>
</evidence>
<dbReference type="GO" id="GO:0090729">
    <property type="term" value="F:toxin activity"/>
    <property type="evidence" value="ECO:0007669"/>
    <property type="project" value="UniProtKB-KW"/>
</dbReference>
<evidence type="ECO:0000256" key="1">
    <source>
        <dbReference type="ARBA" id="ARBA00001913"/>
    </source>
</evidence>
<dbReference type="InterPro" id="IPR009283">
    <property type="entry name" value="Apyrase"/>
</dbReference>
<dbReference type="GO" id="GO:0005524">
    <property type="term" value="F:ATP binding"/>
    <property type="evidence" value="ECO:0007669"/>
    <property type="project" value="UniProtKB-KW"/>
</dbReference>
<evidence type="ECO:0000256" key="9">
    <source>
        <dbReference type="ARBA" id="ARBA00022741"/>
    </source>
</evidence>
<evidence type="ECO:0000256" key="2">
    <source>
        <dbReference type="ARBA" id="ARBA00004613"/>
    </source>
</evidence>
<protein>
    <recommendedName>
        <fullName evidence="17">Apyrase</fullName>
        <ecNumber evidence="3">3.6.1.5</ecNumber>
    </recommendedName>
</protein>
<dbReference type="PANTHER" id="PTHR13023">
    <property type="entry name" value="APYRASE"/>
    <property type="match status" value="1"/>
</dbReference>
<dbReference type="GO" id="GO:0004050">
    <property type="term" value="F:apyrase activity"/>
    <property type="evidence" value="ECO:0007669"/>
    <property type="project" value="UniProtKB-EC"/>
</dbReference>
<reference evidence="20" key="1">
    <citation type="journal article" date="2009" name="BMC Genomics">
        <title>Analysis of salivary transcripts and antigens of the sand fly Phlebotomus arabicus.</title>
        <authorList>
            <person name="Hostomska J."/>
            <person name="Volfova V."/>
            <person name="Mu J."/>
            <person name="Garfield M."/>
            <person name="Rohousova I."/>
            <person name="Volf P."/>
            <person name="Valenzuela J.G."/>
            <person name="Jochim R.C."/>
        </authorList>
    </citation>
    <scope>NUCLEOTIDE SEQUENCE</scope>
</reference>
<accession>C6FFU3</accession>
<feature type="binding site" evidence="18">
    <location>
        <position position="321"/>
    </location>
    <ligand>
        <name>Ca(2+)</name>
        <dbReference type="ChEBI" id="CHEBI:29108"/>
    </ligand>
</feature>
<dbReference type="EMBL" id="EZ000631">
    <property type="protein sequence ID" value="ACS93495.1"/>
    <property type="molecule type" value="mRNA"/>
</dbReference>
<proteinExistence type="evidence at transcript level"/>
<dbReference type="GO" id="GO:0045134">
    <property type="term" value="F:UDP phosphatase activity"/>
    <property type="evidence" value="ECO:0007669"/>
    <property type="project" value="TreeGrafter"/>
</dbReference>
<keyword evidence="12" id="KW-0067">ATP-binding</keyword>
<keyword evidence="11 18" id="KW-0106">Calcium</keyword>
<evidence type="ECO:0000256" key="13">
    <source>
        <dbReference type="ARBA" id="ARBA00023180"/>
    </source>
</evidence>
<organism evidence="20">
    <name type="scientific">Phlebotomus arabicus</name>
    <dbReference type="NCBI Taxonomy" id="578135"/>
    <lineage>
        <taxon>Eukaryota</taxon>
        <taxon>Metazoa</taxon>
        <taxon>Ecdysozoa</taxon>
        <taxon>Arthropoda</taxon>
        <taxon>Hexapoda</taxon>
        <taxon>Insecta</taxon>
        <taxon>Pterygota</taxon>
        <taxon>Neoptera</taxon>
        <taxon>Endopterygota</taxon>
        <taxon>Diptera</taxon>
        <taxon>Nematocera</taxon>
        <taxon>Psychodoidea</taxon>
        <taxon>Psychodidae</taxon>
        <taxon>Phlebotomus</taxon>
        <taxon>Adlerius</taxon>
    </lineage>
</organism>
<comment type="similarity">
    <text evidence="15">Belongs to the apyrase family.</text>
</comment>
<evidence type="ECO:0000256" key="8">
    <source>
        <dbReference type="ARBA" id="ARBA00022729"/>
    </source>
</evidence>
<evidence type="ECO:0000256" key="4">
    <source>
        <dbReference type="ARBA" id="ARBA00022442"/>
    </source>
</evidence>
<dbReference type="EC" id="3.6.1.5" evidence="3"/>
<dbReference type="SUPFAM" id="SSF101887">
    <property type="entry name" value="Apyrase"/>
    <property type="match status" value="1"/>
</dbReference>
<evidence type="ECO:0000256" key="16">
    <source>
        <dbReference type="ARBA" id="ARBA00047297"/>
    </source>
</evidence>
<evidence type="ECO:0000256" key="11">
    <source>
        <dbReference type="ARBA" id="ARBA00022837"/>
    </source>
</evidence>
<evidence type="ECO:0000256" key="15">
    <source>
        <dbReference type="ARBA" id="ARBA00025738"/>
    </source>
</evidence>
<keyword evidence="10" id="KW-0378">Hydrolase</keyword>
<dbReference type="Gene3D" id="2.120.10.100">
    <property type="entry name" value="Apyrase"/>
    <property type="match status" value="1"/>
</dbReference>
<feature type="binding site" evidence="18">
    <location>
        <position position="137"/>
    </location>
    <ligand>
        <name>Ca(2+)</name>
        <dbReference type="ChEBI" id="CHEBI:29108"/>
    </ligand>
</feature>
<keyword evidence="6" id="KW-0800">Toxin</keyword>
<evidence type="ECO:0000256" key="5">
    <source>
        <dbReference type="ARBA" id="ARBA00022525"/>
    </source>
</evidence>
<dbReference type="GO" id="GO:0005576">
    <property type="term" value="C:extracellular region"/>
    <property type="evidence" value="ECO:0007669"/>
    <property type="project" value="UniProtKB-SubCell"/>
</dbReference>
<dbReference type="AlphaFoldDB" id="C6FFU3"/>
<evidence type="ECO:0000313" key="20">
    <source>
        <dbReference type="EMBL" id="ACS93495.1"/>
    </source>
</evidence>
<evidence type="ECO:0000256" key="3">
    <source>
        <dbReference type="ARBA" id="ARBA00012148"/>
    </source>
</evidence>
<comment type="subcellular location">
    <subcellularLocation>
        <location evidence="2">Secreted</location>
    </subcellularLocation>
</comment>
<dbReference type="Pfam" id="PF06079">
    <property type="entry name" value="Apyrase"/>
    <property type="match status" value="1"/>
</dbReference>
<feature type="chain" id="PRO_5002965305" description="Apyrase" evidence="19">
    <location>
        <begin position="21"/>
        <end position="333"/>
    </location>
</feature>
<comment type="cofactor">
    <cofactor evidence="1 18">
        <name>Ca(2+)</name>
        <dbReference type="ChEBI" id="CHEBI:29108"/>
    </cofactor>
</comment>
<evidence type="ECO:0000256" key="6">
    <source>
        <dbReference type="ARBA" id="ARBA00022656"/>
    </source>
</evidence>
<dbReference type="FunFam" id="2.120.10.100:FF:000001">
    <property type="entry name" value="Soluble calcium-activated nucleotidase 1"/>
    <property type="match status" value="1"/>
</dbReference>
<feature type="binding site" evidence="18">
    <location>
        <position position="207"/>
    </location>
    <ligand>
        <name>Ca(2+)</name>
        <dbReference type="ChEBI" id="CHEBI:29108"/>
    </ligand>
</feature>
<keyword evidence="14" id="KW-1199">Hemostasis impairing toxin</keyword>
<evidence type="ECO:0000256" key="10">
    <source>
        <dbReference type="ARBA" id="ARBA00022801"/>
    </source>
</evidence>
<name>C6FFU3_9DIPT</name>
<dbReference type="PANTHER" id="PTHR13023:SF3">
    <property type="entry name" value="SOLUBLE CALCIUM-ACTIVATED NUCLEOTIDASE 1"/>
    <property type="match status" value="1"/>
</dbReference>
<dbReference type="GO" id="GO:0005509">
    <property type="term" value="F:calcium ion binding"/>
    <property type="evidence" value="ECO:0007669"/>
    <property type="project" value="InterPro"/>
</dbReference>
<keyword evidence="13" id="KW-0325">Glycoprotein</keyword>
<feature type="binding site" evidence="18">
    <location>
        <position position="270"/>
    </location>
    <ligand>
        <name>Ca(2+)</name>
        <dbReference type="ChEBI" id="CHEBI:29108"/>
    </ligand>
</feature>
<feature type="binding site" evidence="18">
    <location>
        <position position="89"/>
    </location>
    <ligand>
        <name>Ca(2+)</name>
        <dbReference type="ChEBI" id="CHEBI:29108"/>
    </ligand>
</feature>
<evidence type="ECO:0000256" key="14">
    <source>
        <dbReference type="ARBA" id="ARBA00023240"/>
    </source>
</evidence>